<reference evidence="1 2" key="1">
    <citation type="journal article" date="2020" name="Mol. Biol. Evol.">
        <title>Distinct Expression and Methylation Patterns for Genes with Different Fates following a Single Whole-Genome Duplication in Flowering Plants.</title>
        <authorList>
            <person name="Shi T."/>
            <person name="Rahmani R.S."/>
            <person name="Gugger P.F."/>
            <person name="Wang M."/>
            <person name="Li H."/>
            <person name="Zhang Y."/>
            <person name="Li Z."/>
            <person name="Wang Q."/>
            <person name="Van de Peer Y."/>
            <person name="Marchal K."/>
            <person name="Chen J."/>
        </authorList>
    </citation>
    <scope>NUCLEOTIDE SEQUENCE [LARGE SCALE GENOMIC DNA]</scope>
    <source>
        <tissue evidence="1">Leaf</tissue>
    </source>
</reference>
<dbReference type="AlphaFoldDB" id="A0A822Y8K9"/>
<dbReference type="EMBL" id="DUZY01000002">
    <property type="protein sequence ID" value="DAD27629.1"/>
    <property type="molecule type" value="Genomic_DNA"/>
</dbReference>
<accession>A0A822Y8K9</accession>
<proteinExistence type="predicted"/>
<sequence>MGCQVLRIIWIGRQLLNNQIVGRHEEEDEETVLPADY</sequence>
<comment type="caution">
    <text evidence="1">The sequence shown here is derived from an EMBL/GenBank/DDBJ whole genome shotgun (WGS) entry which is preliminary data.</text>
</comment>
<evidence type="ECO:0000313" key="2">
    <source>
        <dbReference type="Proteomes" id="UP000607653"/>
    </source>
</evidence>
<evidence type="ECO:0000313" key="1">
    <source>
        <dbReference type="EMBL" id="DAD27629.1"/>
    </source>
</evidence>
<organism evidence="1 2">
    <name type="scientific">Nelumbo nucifera</name>
    <name type="common">Sacred lotus</name>
    <dbReference type="NCBI Taxonomy" id="4432"/>
    <lineage>
        <taxon>Eukaryota</taxon>
        <taxon>Viridiplantae</taxon>
        <taxon>Streptophyta</taxon>
        <taxon>Embryophyta</taxon>
        <taxon>Tracheophyta</taxon>
        <taxon>Spermatophyta</taxon>
        <taxon>Magnoliopsida</taxon>
        <taxon>Proteales</taxon>
        <taxon>Nelumbonaceae</taxon>
        <taxon>Nelumbo</taxon>
    </lineage>
</organism>
<dbReference type="Proteomes" id="UP000607653">
    <property type="component" value="Unassembled WGS sequence"/>
</dbReference>
<protein>
    <submittedName>
        <fullName evidence="1">Uncharacterized protein</fullName>
    </submittedName>
</protein>
<gene>
    <name evidence="1" type="ORF">HUJ06_029097</name>
</gene>
<name>A0A822Y8K9_NELNU</name>
<keyword evidence="2" id="KW-1185">Reference proteome</keyword>